<sequence>MVHPLRPRALALAAALAALAAVPATAWSQAEPLPPAGGTLTPPASNEVDDAAAFNAGLFYEVLVGEMAVGVGDPGSGQALILNAARQSNSPQLYRRATEMALQARAGNQALLAAQAWREAFPESRNANRFVLQILVALNRIGDTVPYLRQEVETTPAPSKPVVFLSITQLYSRASDKALAAQVVEQALQSQLSDAAAGPSAYAAIGHMQLAASNPTAALEAVQKAEVLSPGNGASALLALELLENGHRGAEPLVARYVEKQRGADMRMAYARVLLGQDRLEPAEAQLTAITRETPDYADAWFTLARLNAQQQRWPAAEAALQRFDALIPQLPNAGTQRSARTESALLHALIAQKENRYAPALQWLDSIEDGAQMLNVQVRRASILAQQGQLDQARAVIQAVPAATPQQQRQRLQAEVQLVREADQPALAYALQSTLLQQFPQDSEIAYDTAILAEKIGRYQEMEDLLRALIARDPSFHHAYNALGFSFAERGIRLDEARTLITKALEAAPNDPFIIDSLAWTEFRSGNLPLAQSLLEKAFALRPDAEIAAHLGEVLWSSGQQRQARDVWKKALALNPDNDTLRETLQRLGVKP</sequence>
<dbReference type="EMBL" id="CP054840">
    <property type="protein sequence ID" value="QKV54181.1"/>
    <property type="molecule type" value="Genomic_DNA"/>
</dbReference>
<dbReference type="KEGG" id="aant:HUK68_15425"/>
<dbReference type="AlphaFoldDB" id="A0A6N1X4B6"/>
<dbReference type="PROSITE" id="PS50005">
    <property type="entry name" value="TPR"/>
    <property type="match status" value="2"/>
</dbReference>
<dbReference type="SUPFAM" id="SSF48452">
    <property type="entry name" value="TPR-like"/>
    <property type="match status" value="2"/>
</dbReference>
<dbReference type="InterPro" id="IPR011990">
    <property type="entry name" value="TPR-like_helical_dom_sf"/>
</dbReference>
<reference evidence="3 4" key="1">
    <citation type="submission" date="2020-06" db="EMBL/GenBank/DDBJ databases">
        <title>Acidovorax antarctica sp. nov., isolated from Corinth ice sheet soil, Antarctic Fields Peninsula.</title>
        <authorList>
            <person name="Xu Q."/>
            <person name="Peng F."/>
        </authorList>
    </citation>
    <scope>NUCLEOTIDE SEQUENCE [LARGE SCALE GENOMIC DNA]</scope>
    <source>
        <strain evidence="3 4">16-35-5</strain>
    </source>
</reference>
<dbReference type="PANTHER" id="PTHR12558:SF13">
    <property type="entry name" value="CELL DIVISION CYCLE PROTEIN 27 HOMOLOG"/>
    <property type="match status" value="1"/>
</dbReference>
<dbReference type="Gene3D" id="1.25.40.10">
    <property type="entry name" value="Tetratricopeptide repeat domain"/>
    <property type="match status" value="4"/>
</dbReference>
<feature type="repeat" description="TPR" evidence="1">
    <location>
        <begin position="546"/>
        <end position="579"/>
    </location>
</feature>
<feature type="repeat" description="TPR" evidence="1">
    <location>
        <begin position="199"/>
        <end position="232"/>
    </location>
</feature>
<proteinExistence type="predicted"/>
<dbReference type="PANTHER" id="PTHR12558">
    <property type="entry name" value="CELL DIVISION CYCLE 16,23,27"/>
    <property type="match status" value="1"/>
</dbReference>
<dbReference type="Pfam" id="PF13432">
    <property type="entry name" value="TPR_16"/>
    <property type="match status" value="3"/>
</dbReference>
<dbReference type="SMART" id="SM00028">
    <property type="entry name" value="TPR"/>
    <property type="match status" value="5"/>
</dbReference>
<dbReference type="InterPro" id="IPR019734">
    <property type="entry name" value="TPR_rpt"/>
</dbReference>
<evidence type="ECO:0000313" key="4">
    <source>
        <dbReference type="Proteomes" id="UP000509579"/>
    </source>
</evidence>
<evidence type="ECO:0000256" key="2">
    <source>
        <dbReference type="SAM" id="SignalP"/>
    </source>
</evidence>
<dbReference type="Proteomes" id="UP000509579">
    <property type="component" value="Chromosome"/>
</dbReference>
<keyword evidence="2" id="KW-0732">Signal</keyword>
<keyword evidence="4" id="KW-1185">Reference proteome</keyword>
<gene>
    <name evidence="3" type="ORF">HUK68_15425</name>
</gene>
<dbReference type="RefSeq" id="WP_175504981.1">
    <property type="nucleotide sequence ID" value="NZ_CP054840.1"/>
</dbReference>
<name>A0A6N1X4B6_9BURK</name>
<accession>A0A6N1X4B6</accession>
<feature type="chain" id="PRO_5026936481" evidence="2">
    <location>
        <begin position="27"/>
        <end position="593"/>
    </location>
</feature>
<organism evidence="3 4">
    <name type="scientific">Comamonas antarctica</name>
    <dbReference type="NCBI Taxonomy" id="2743470"/>
    <lineage>
        <taxon>Bacteria</taxon>
        <taxon>Pseudomonadati</taxon>
        <taxon>Pseudomonadota</taxon>
        <taxon>Betaproteobacteria</taxon>
        <taxon>Burkholderiales</taxon>
        <taxon>Comamonadaceae</taxon>
        <taxon>Comamonas</taxon>
    </lineage>
</organism>
<evidence type="ECO:0000256" key="1">
    <source>
        <dbReference type="PROSITE-ProRule" id="PRU00339"/>
    </source>
</evidence>
<evidence type="ECO:0000313" key="3">
    <source>
        <dbReference type="EMBL" id="QKV54181.1"/>
    </source>
</evidence>
<keyword evidence="1" id="KW-0802">TPR repeat</keyword>
<feature type="signal peptide" evidence="2">
    <location>
        <begin position="1"/>
        <end position="26"/>
    </location>
</feature>
<protein>
    <submittedName>
        <fullName evidence="3">Tetratricopeptide repeat protein</fullName>
    </submittedName>
</protein>